<dbReference type="SMART" id="SM00559">
    <property type="entry name" value="Ku78"/>
    <property type="match status" value="1"/>
</dbReference>
<dbReference type="GO" id="GO:0003690">
    <property type="term" value="F:double-stranded DNA binding"/>
    <property type="evidence" value="ECO:0007669"/>
    <property type="project" value="UniProtKB-UniRule"/>
</dbReference>
<dbReference type="NCBIfam" id="TIGR02772">
    <property type="entry name" value="Ku_bact"/>
    <property type="match status" value="1"/>
</dbReference>
<organism evidence="5">
    <name type="scientific">uncultured Gemmatimonadota bacterium</name>
    <dbReference type="NCBI Taxonomy" id="203437"/>
    <lineage>
        <taxon>Bacteria</taxon>
        <taxon>Pseudomonadati</taxon>
        <taxon>Gemmatimonadota</taxon>
        <taxon>environmental samples</taxon>
    </lineage>
</organism>
<dbReference type="FunFam" id="2.40.290.10:FF:000004">
    <property type="entry name" value="Non-homologous end joining protein Ku"/>
    <property type="match status" value="1"/>
</dbReference>
<dbReference type="InterPro" id="IPR016194">
    <property type="entry name" value="SPOC-like_C_dom_sf"/>
</dbReference>
<dbReference type="SUPFAM" id="SSF100939">
    <property type="entry name" value="SPOC domain-like"/>
    <property type="match status" value="1"/>
</dbReference>
<dbReference type="GO" id="GO:0006303">
    <property type="term" value="P:double-strand break repair via nonhomologous end joining"/>
    <property type="evidence" value="ECO:0007669"/>
    <property type="project" value="UniProtKB-UniRule"/>
</dbReference>
<dbReference type="Pfam" id="PF02735">
    <property type="entry name" value="Ku"/>
    <property type="match status" value="1"/>
</dbReference>
<evidence type="ECO:0000256" key="1">
    <source>
        <dbReference type="ARBA" id="ARBA00023125"/>
    </source>
</evidence>
<evidence type="ECO:0000313" key="5">
    <source>
        <dbReference type="EMBL" id="CAA9360974.1"/>
    </source>
</evidence>
<dbReference type="GO" id="GO:0006310">
    <property type="term" value="P:DNA recombination"/>
    <property type="evidence" value="ECO:0007669"/>
    <property type="project" value="UniProtKB-KW"/>
</dbReference>
<keyword evidence="2" id="KW-0227">DNA damage</keyword>
<keyword evidence="2" id="KW-0233">DNA recombination</keyword>
<dbReference type="PANTHER" id="PTHR41251">
    <property type="entry name" value="NON-HOMOLOGOUS END JOINING PROTEIN KU"/>
    <property type="match status" value="1"/>
</dbReference>
<name>A0A6J4MJ86_9BACT</name>
<comment type="function">
    <text evidence="2">With LigD forms a non-homologous end joining (NHEJ) DNA repair enzyme, which repairs dsDNA breaks with reduced fidelity. Binds linear dsDNA with 5'- and 3'- overhangs but not closed circular dsDNA nor ssDNA. Recruits and stimulates the ligase activity of LigD.</text>
</comment>
<evidence type="ECO:0000256" key="3">
    <source>
        <dbReference type="SAM" id="MobiDB-lite"/>
    </source>
</evidence>
<feature type="compositionally biased region" description="Basic residues" evidence="3">
    <location>
        <begin position="267"/>
        <end position="279"/>
    </location>
</feature>
<gene>
    <name evidence="2" type="primary">ku</name>
    <name evidence="5" type="ORF">AVDCRST_MAG68-4782</name>
</gene>
<sequence length="279" mass="31289">MATTIWKGAISFGLVTIPVTLHSAVREQGGISFNQLHAKDKSRIRYKKVCEREGKEVPADEIVKGYEYEKGKYIIISDEELEQAERATSRSFEIAAFVKEDDVDPRYFDKPYYLAPMPGGEKAYALLRETMERTGSLGVGSFVLRKKTHLAGLKAVGDALVLELMRYERDLVDVRELRIPEVKDLRPQELKMAEQLVENLSEPFEPTKFRDVYTESLMQVIQAKLKGKKAALPEADEPDTSGVIDLMARLQESIKESGKKGAAPAAAKKKAAPRKRKTA</sequence>
<evidence type="ECO:0000256" key="2">
    <source>
        <dbReference type="HAMAP-Rule" id="MF_01875"/>
    </source>
</evidence>
<proteinExistence type="inferred from homology"/>
<feature type="domain" description="Ku" evidence="4">
    <location>
        <begin position="54"/>
        <end position="185"/>
    </location>
</feature>
<comment type="similarity">
    <text evidence="2">Belongs to the prokaryotic Ku family.</text>
</comment>
<evidence type="ECO:0000259" key="4">
    <source>
        <dbReference type="SMART" id="SM00559"/>
    </source>
</evidence>
<protein>
    <recommendedName>
        <fullName evidence="2">Non-homologous end joining protein Ku</fullName>
    </recommendedName>
</protein>
<dbReference type="InterPro" id="IPR006164">
    <property type="entry name" value="DNA_bd_Ku70/Ku80"/>
</dbReference>
<comment type="subunit">
    <text evidence="2">Homodimer. Interacts with LigD.</text>
</comment>
<reference evidence="5" key="1">
    <citation type="submission" date="2020-02" db="EMBL/GenBank/DDBJ databases">
        <authorList>
            <person name="Meier V. D."/>
        </authorList>
    </citation>
    <scope>NUCLEOTIDE SEQUENCE</scope>
    <source>
        <strain evidence="5">AVDCRST_MAG68</strain>
    </source>
</reference>
<dbReference type="PIRSF" id="PIRSF006493">
    <property type="entry name" value="Prok_Ku"/>
    <property type="match status" value="1"/>
</dbReference>
<feature type="region of interest" description="Disordered" evidence="3">
    <location>
        <begin position="255"/>
        <end position="279"/>
    </location>
</feature>
<dbReference type="CDD" id="cd00789">
    <property type="entry name" value="KU_like"/>
    <property type="match status" value="1"/>
</dbReference>
<dbReference type="Gene3D" id="2.40.290.10">
    <property type="match status" value="1"/>
</dbReference>
<dbReference type="EMBL" id="CADCTW010000203">
    <property type="protein sequence ID" value="CAA9360974.1"/>
    <property type="molecule type" value="Genomic_DNA"/>
</dbReference>
<dbReference type="PANTHER" id="PTHR41251:SF1">
    <property type="entry name" value="NON-HOMOLOGOUS END JOINING PROTEIN KU"/>
    <property type="match status" value="1"/>
</dbReference>
<dbReference type="HAMAP" id="MF_01875">
    <property type="entry name" value="Prokaryotic_Ku"/>
    <property type="match status" value="1"/>
</dbReference>
<dbReference type="InterPro" id="IPR009187">
    <property type="entry name" value="Prok_Ku"/>
</dbReference>
<dbReference type="AlphaFoldDB" id="A0A6J4MJ86"/>
<keyword evidence="2" id="KW-0234">DNA repair</keyword>
<keyword evidence="1 2" id="KW-0238">DNA-binding</keyword>
<accession>A0A6J4MJ86</accession>